<dbReference type="Gene3D" id="2.120.10.30">
    <property type="entry name" value="TolB, C-terminal domain"/>
    <property type="match status" value="1"/>
</dbReference>
<dbReference type="AlphaFoldDB" id="A0AA89TH27"/>
<organism evidence="1 2">
    <name type="scientific">Streptomyces collinus</name>
    <dbReference type="NCBI Taxonomy" id="42684"/>
    <lineage>
        <taxon>Bacteria</taxon>
        <taxon>Bacillati</taxon>
        <taxon>Actinomycetota</taxon>
        <taxon>Actinomycetes</taxon>
        <taxon>Kitasatosporales</taxon>
        <taxon>Streptomycetaceae</taxon>
        <taxon>Streptomyces</taxon>
    </lineage>
</organism>
<comment type="caution">
    <text evidence="1">The sequence shown here is derived from an EMBL/GenBank/DDBJ whole genome shotgun (WGS) entry which is preliminary data.</text>
</comment>
<sequence>MAFDTGGRCYVSDDRLGAVLRLDDEGPVVRADGLGAPQGLAVHGDDLFTVDAEHRRLWSVSLTTGECRVEAEDLAVGLPRGVERRPEPALFAHGVPGLAPRFAGLAAAPDGSLLLSSNGEGTVLRLAPNP</sequence>
<dbReference type="SUPFAM" id="SSF63829">
    <property type="entry name" value="Calcium-dependent phosphotriesterase"/>
    <property type="match status" value="1"/>
</dbReference>
<proteinExistence type="predicted"/>
<accession>A0AA89TH27</accession>
<evidence type="ECO:0000313" key="2">
    <source>
        <dbReference type="Proteomes" id="UP000579531"/>
    </source>
</evidence>
<gene>
    <name evidence="1" type="ORF">HNR72_003559</name>
</gene>
<protein>
    <submittedName>
        <fullName evidence="1">Glucose/arabinose dehydrogenase</fullName>
    </submittedName>
</protein>
<name>A0AA89TH27_STRCU</name>
<dbReference type="EMBL" id="JACHLX010000001">
    <property type="protein sequence ID" value="MBB5812531.1"/>
    <property type="molecule type" value="Genomic_DNA"/>
</dbReference>
<dbReference type="InterPro" id="IPR011042">
    <property type="entry name" value="6-blade_b-propeller_TolB-like"/>
</dbReference>
<reference evidence="1 2" key="1">
    <citation type="submission" date="2020-08" db="EMBL/GenBank/DDBJ databases">
        <title>Sequencing the genomes of 1000 actinobacteria strains.</title>
        <authorList>
            <person name="Klenk H.-P."/>
        </authorList>
    </citation>
    <scope>NUCLEOTIDE SEQUENCE [LARGE SCALE GENOMIC DNA]</scope>
    <source>
        <strain evidence="1 2">DSM 40129</strain>
    </source>
</reference>
<dbReference type="Proteomes" id="UP000579531">
    <property type="component" value="Unassembled WGS sequence"/>
</dbReference>
<keyword evidence="2" id="KW-1185">Reference proteome</keyword>
<evidence type="ECO:0000313" key="1">
    <source>
        <dbReference type="EMBL" id="MBB5812531.1"/>
    </source>
</evidence>